<evidence type="ECO:0000313" key="3">
    <source>
        <dbReference type="Proteomes" id="UP000075883"/>
    </source>
</evidence>
<evidence type="ECO:0000313" key="2">
    <source>
        <dbReference type="EnsemblMetazoa" id="ACUA006787-PA"/>
    </source>
</evidence>
<keyword evidence="1" id="KW-0812">Transmembrane</keyword>
<name>A0A182M0Y7_9DIPT</name>
<proteinExistence type="predicted"/>
<keyword evidence="1" id="KW-0472">Membrane</keyword>
<dbReference type="EMBL" id="AXCM01000484">
    <property type="status" value="NOT_ANNOTATED_CDS"/>
    <property type="molecule type" value="Genomic_DNA"/>
</dbReference>
<accession>A0A182M0Y7</accession>
<dbReference type="AlphaFoldDB" id="A0A182M0Y7"/>
<keyword evidence="1" id="KW-1133">Transmembrane helix</keyword>
<keyword evidence="3" id="KW-1185">Reference proteome</keyword>
<reference evidence="3" key="1">
    <citation type="submission" date="2013-09" db="EMBL/GenBank/DDBJ databases">
        <title>The Genome Sequence of Anopheles culicifacies species A.</title>
        <authorList>
            <consortium name="The Broad Institute Genomics Platform"/>
            <person name="Neafsey D.E."/>
            <person name="Besansky N."/>
            <person name="Howell P."/>
            <person name="Walton C."/>
            <person name="Young S.K."/>
            <person name="Zeng Q."/>
            <person name="Gargeya S."/>
            <person name="Fitzgerald M."/>
            <person name="Haas B."/>
            <person name="Abouelleil A."/>
            <person name="Allen A.W."/>
            <person name="Alvarado L."/>
            <person name="Arachchi H.M."/>
            <person name="Berlin A.M."/>
            <person name="Chapman S.B."/>
            <person name="Gainer-Dewar J."/>
            <person name="Goldberg J."/>
            <person name="Griggs A."/>
            <person name="Gujja S."/>
            <person name="Hansen M."/>
            <person name="Howarth C."/>
            <person name="Imamovic A."/>
            <person name="Ireland A."/>
            <person name="Larimer J."/>
            <person name="McCowan C."/>
            <person name="Murphy C."/>
            <person name="Pearson M."/>
            <person name="Poon T.W."/>
            <person name="Priest M."/>
            <person name="Roberts A."/>
            <person name="Saif S."/>
            <person name="Shea T."/>
            <person name="Sisk P."/>
            <person name="Sykes S."/>
            <person name="Wortman J."/>
            <person name="Nusbaum C."/>
            <person name="Birren B."/>
        </authorList>
    </citation>
    <scope>NUCLEOTIDE SEQUENCE [LARGE SCALE GENOMIC DNA]</scope>
    <source>
        <strain evidence="3">A-37</strain>
    </source>
</reference>
<protein>
    <submittedName>
        <fullName evidence="2">Uncharacterized protein</fullName>
    </submittedName>
</protein>
<feature type="transmembrane region" description="Helical" evidence="1">
    <location>
        <begin position="26"/>
        <end position="45"/>
    </location>
</feature>
<organism evidence="2 3">
    <name type="scientific">Anopheles culicifacies</name>
    <dbReference type="NCBI Taxonomy" id="139723"/>
    <lineage>
        <taxon>Eukaryota</taxon>
        <taxon>Metazoa</taxon>
        <taxon>Ecdysozoa</taxon>
        <taxon>Arthropoda</taxon>
        <taxon>Hexapoda</taxon>
        <taxon>Insecta</taxon>
        <taxon>Pterygota</taxon>
        <taxon>Neoptera</taxon>
        <taxon>Endopterygota</taxon>
        <taxon>Diptera</taxon>
        <taxon>Nematocera</taxon>
        <taxon>Culicoidea</taxon>
        <taxon>Culicidae</taxon>
        <taxon>Anophelinae</taxon>
        <taxon>Anopheles</taxon>
        <taxon>culicifacies species complex</taxon>
    </lineage>
</organism>
<dbReference type="EnsemblMetazoa" id="ACUA006787-RA">
    <property type="protein sequence ID" value="ACUA006787-PA"/>
    <property type="gene ID" value="ACUA006787"/>
</dbReference>
<reference evidence="2" key="2">
    <citation type="submission" date="2020-05" db="UniProtKB">
        <authorList>
            <consortium name="EnsemblMetazoa"/>
        </authorList>
    </citation>
    <scope>IDENTIFICATION</scope>
    <source>
        <strain evidence="2">A-37</strain>
    </source>
</reference>
<dbReference type="Proteomes" id="UP000075883">
    <property type="component" value="Unassembled WGS sequence"/>
</dbReference>
<sequence length="105" mass="11829">MSHQNIKSVCRAVGTRKGSSPISHPALSGFFTVVLLLVAVQFPFADGYRMQRTPKFNKTNRVNKIGGPAKMMKNSSWSFLERVYLEMKSGSPRTARPYCCRKDDN</sequence>
<dbReference type="VEuPathDB" id="VectorBase:ACUA006787"/>
<evidence type="ECO:0000256" key="1">
    <source>
        <dbReference type="SAM" id="Phobius"/>
    </source>
</evidence>